<reference evidence="2" key="1">
    <citation type="submission" date="2017-02" db="UniProtKB">
        <authorList>
            <consortium name="WormBaseParasite"/>
        </authorList>
    </citation>
    <scope>IDENTIFICATION</scope>
</reference>
<feature type="region of interest" description="Disordered" evidence="1">
    <location>
        <begin position="55"/>
        <end position="76"/>
    </location>
</feature>
<sequence>LLVPTSQRLSCDSAVSVFSSDDTNNENCPLSTVPKVRPSVFTLTNDQQEVNVGNVDASDSRHCSPPNTTNPRASVHKSSVSSVVSMEYDDLFELYSETEVRYDHCVTILLMRDEYGILSDDLDEMTL</sequence>
<dbReference type="AlphaFoldDB" id="A0A0M3KJX4"/>
<protein>
    <submittedName>
        <fullName evidence="2">EF-hand_like domain-containing protein</fullName>
    </submittedName>
</protein>
<proteinExistence type="predicted"/>
<evidence type="ECO:0000256" key="1">
    <source>
        <dbReference type="SAM" id="MobiDB-lite"/>
    </source>
</evidence>
<evidence type="ECO:0000313" key="2">
    <source>
        <dbReference type="WBParaSite" id="ASIM_0002130001-mRNA-1"/>
    </source>
</evidence>
<organism evidence="2">
    <name type="scientific">Anisakis simplex</name>
    <name type="common">Herring worm</name>
    <dbReference type="NCBI Taxonomy" id="6269"/>
    <lineage>
        <taxon>Eukaryota</taxon>
        <taxon>Metazoa</taxon>
        <taxon>Ecdysozoa</taxon>
        <taxon>Nematoda</taxon>
        <taxon>Chromadorea</taxon>
        <taxon>Rhabditida</taxon>
        <taxon>Spirurina</taxon>
        <taxon>Ascaridomorpha</taxon>
        <taxon>Ascaridoidea</taxon>
        <taxon>Anisakidae</taxon>
        <taxon>Anisakis</taxon>
        <taxon>Anisakis simplex complex</taxon>
    </lineage>
</organism>
<accession>A0A0M3KJX4</accession>
<dbReference type="WBParaSite" id="ASIM_0002130001-mRNA-1">
    <property type="protein sequence ID" value="ASIM_0002130001-mRNA-1"/>
    <property type="gene ID" value="ASIM_0002130001"/>
</dbReference>
<name>A0A0M3KJX4_ANISI</name>